<dbReference type="Proteomes" id="UP000481598">
    <property type="component" value="Unassembled WGS sequence"/>
</dbReference>
<evidence type="ECO:0000313" key="1">
    <source>
        <dbReference type="EMBL" id="MZJ85144.1"/>
    </source>
</evidence>
<sequence>MAPIAPLKIIVAPAAKAIAKIGSTMTYDDVPCIVDERNDSCPYLGHVPYFAPKLSSDIEQHNC</sequence>
<dbReference type="EMBL" id="WWTB01000002">
    <property type="protein sequence ID" value="MZJ85144.1"/>
    <property type="molecule type" value="Genomic_DNA"/>
</dbReference>
<reference evidence="1 2" key="1">
    <citation type="journal article" date="2019" name="Nat. Med.">
        <title>A library of human gut bacterial isolates paired with longitudinal multiomics data enables mechanistic microbiome research.</title>
        <authorList>
            <person name="Poyet M."/>
            <person name="Groussin M."/>
            <person name="Gibbons S.M."/>
            <person name="Avila-Pacheco J."/>
            <person name="Jiang X."/>
            <person name="Kearney S.M."/>
            <person name="Perrotta A.R."/>
            <person name="Berdy B."/>
            <person name="Zhao S."/>
            <person name="Lieberman T.D."/>
            <person name="Swanson P.K."/>
            <person name="Smith M."/>
            <person name="Roesemann S."/>
            <person name="Alexander J.E."/>
            <person name="Rich S.A."/>
            <person name="Livny J."/>
            <person name="Vlamakis H."/>
            <person name="Clish C."/>
            <person name="Bullock K."/>
            <person name="Deik A."/>
            <person name="Scott J."/>
            <person name="Pierce K.A."/>
            <person name="Xavier R.J."/>
            <person name="Alm E.J."/>
        </authorList>
    </citation>
    <scope>NUCLEOTIDE SEQUENCE [LARGE SCALE GENOMIC DNA]</scope>
    <source>
        <strain evidence="1 2">BIOML-A10</strain>
    </source>
</reference>
<evidence type="ECO:0000313" key="2">
    <source>
        <dbReference type="Proteomes" id="UP000481598"/>
    </source>
</evidence>
<organism evidence="1 2">
    <name type="scientific">Collinsella aerofaciens</name>
    <dbReference type="NCBI Taxonomy" id="74426"/>
    <lineage>
        <taxon>Bacteria</taxon>
        <taxon>Bacillati</taxon>
        <taxon>Actinomycetota</taxon>
        <taxon>Coriobacteriia</taxon>
        <taxon>Coriobacteriales</taxon>
        <taxon>Coriobacteriaceae</taxon>
        <taxon>Collinsella</taxon>
    </lineage>
</organism>
<dbReference type="RefSeq" id="WP_157758004.1">
    <property type="nucleotide sequence ID" value="NZ_CP024160.1"/>
</dbReference>
<accession>A0A6L8RHD9</accession>
<protein>
    <submittedName>
        <fullName evidence="1">Uncharacterized protein</fullName>
    </submittedName>
</protein>
<dbReference type="AlphaFoldDB" id="A0A6L8RHD9"/>
<comment type="caution">
    <text evidence="1">The sequence shown here is derived from an EMBL/GenBank/DDBJ whole genome shotgun (WGS) entry which is preliminary data.</text>
</comment>
<name>A0A6L8RHD9_9ACTN</name>
<gene>
    <name evidence="1" type="ORF">GT635_01500</name>
</gene>
<proteinExistence type="predicted"/>